<dbReference type="InterPro" id="IPR013106">
    <property type="entry name" value="Ig_V-set"/>
</dbReference>
<dbReference type="FunCoup" id="A0A5F9DSY6">
    <property type="interactions" value="71"/>
</dbReference>
<dbReference type="Pfam" id="PF22705">
    <property type="entry name" value="C2-set_3"/>
    <property type="match status" value="1"/>
</dbReference>
<organism evidence="6 7">
    <name type="scientific">Oryctolagus cuniculus</name>
    <name type="common">Rabbit</name>
    <dbReference type="NCBI Taxonomy" id="9986"/>
    <lineage>
        <taxon>Eukaryota</taxon>
        <taxon>Metazoa</taxon>
        <taxon>Chordata</taxon>
        <taxon>Craniata</taxon>
        <taxon>Vertebrata</taxon>
        <taxon>Euteleostomi</taxon>
        <taxon>Mammalia</taxon>
        <taxon>Eutheria</taxon>
        <taxon>Euarchontoglires</taxon>
        <taxon>Glires</taxon>
        <taxon>Lagomorpha</taxon>
        <taxon>Leporidae</taxon>
        <taxon>Oryctolagus</taxon>
    </lineage>
</organism>
<evidence type="ECO:0000256" key="1">
    <source>
        <dbReference type="ARBA" id="ARBA00004370"/>
    </source>
</evidence>
<dbReference type="SMART" id="SM00406">
    <property type="entry name" value="IGv"/>
    <property type="match status" value="1"/>
</dbReference>
<keyword evidence="4" id="KW-0732">Signal</keyword>
<dbReference type="EMBL" id="AAGW02015518">
    <property type="status" value="NOT_ANNOTATED_CDS"/>
    <property type="molecule type" value="Genomic_DNA"/>
</dbReference>
<accession>A0A5F9DSY6</accession>
<dbReference type="Bgee" id="ENSOCUG00000029307">
    <property type="expression patterns" value="Expressed in liver and 7 other cell types or tissues"/>
</dbReference>
<dbReference type="InterPro" id="IPR036179">
    <property type="entry name" value="Ig-like_dom_sf"/>
</dbReference>
<dbReference type="GO" id="GO:0050852">
    <property type="term" value="P:T cell receptor signaling pathway"/>
    <property type="evidence" value="ECO:0007669"/>
    <property type="project" value="TreeGrafter"/>
</dbReference>
<evidence type="ECO:0000313" key="6">
    <source>
        <dbReference type="Ensembl" id="ENSOCUP00000048851.1"/>
    </source>
</evidence>
<sequence length="337" mass="38968">MWCWLVLTNFTPLTFSVSTEEELRAHPFTDVTLSCHFSFVEDTENLEFSWEREDIREEYEVEDDKEYYRFYRYYDFFEVFSKLVYHFHNNTEQLEDQNSLYEGRVSVDRDEISEGTLSLLLRNVDFLDEAVYKCSAVTPDGRGESRIKLIVEDSEMPQVQFAKVDDEDVATCMSKGWYLAPNVTWLDRAERDLSNHSTVEVLEEQMNGFYRVFSVLKFPVKLNEKYVCYITETDVNNQPFRIIRKYPSKCTAERGAGGGVRFITKRSSLINIYSTPSVSGTPGHLGDVQKPQEHQLVAQGWKRGRGGISLGWRNGRVSGTGSFHPDTQGCDRARGFC</sequence>
<dbReference type="InterPro" id="IPR013783">
    <property type="entry name" value="Ig-like_fold"/>
</dbReference>
<dbReference type="InterPro" id="IPR053896">
    <property type="entry name" value="BTN3A2-like_Ig-C"/>
</dbReference>
<dbReference type="PROSITE" id="PS50835">
    <property type="entry name" value="IG_LIKE"/>
    <property type="match status" value="1"/>
</dbReference>
<dbReference type="GO" id="GO:0005102">
    <property type="term" value="F:signaling receptor binding"/>
    <property type="evidence" value="ECO:0007669"/>
    <property type="project" value="TreeGrafter"/>
</dbReference>
<dbReference type="SMART" id="SM00409">
    <property type="entry name" value="IG"/>
    <property type="match status" value="1"/>
</dbReference>
<reference evidence="6" key="3">
    <citation type="submission" date="2025-09" db="UniProtKB">
        <authorList>
            <consortium name="Ensembl"/>
        </authorList>
    </citation>
    <scope>IDENTIFICATION</scope>
    <source>
        <strain evidence="6">Thorbecke</strain>
    </source>
</reference>
<dbReference type="InterPro" id="IPR050504">
    <property type="entry name" value="IgSF_BTN/MOG"/>
</dbReference>
<keyword evidence="3" id="KW-0393">Immunoglobulin domain</keyword>
<dbReference type="Ensembl" id="ENSOCUT00000052011.1">
    <property type="protein sequence ID" value="ENSOCUP00000048851.1"/>
    <property type="gene ID" value="ENSOCUG00000029307.2"/>
</dbReference>
<evidence type="ECO:0000313" key="7">
    <source>
        <dbReference type="Proteomes" id="UP000001811"/>
    </source>
</evidence>
<feature type="chain" id="PRO_5023804198" description="Ig-like domain-containing protein" evidence="4">
    <location>
        <begin position="17"/>
        <end position="337"/>
    </location>
</feature>
<dbReference type="STRING" id="9986.ENSOCUP00000048851"/>
<dbReference type="GO" id="GO:0009897">
    <property type="term" value="C:external side of plasma membrane"/>
    <property type="evidence" value="ECO:0007669"/>
    <property type="project" value="TreeGrafter"/>
</dbReference>
<dbReference type="Gene3D" id="2.60.40.10">
    <property type="entry name" value="Immunoglobulins"/>
    <property type="match status" value="2"/>
</dbReference>
<dbReference type="InParanoid" id="A0A5F9DSY6"/>
<dbReference type="SMR" id="A0A5F9DSY6"/>
<dbReference type="PANTHER" id="PTHR24100:SF147">
    <property type="entry name" value="BUTYROPHILIN-LIKE 12"/>
    <property type="match status" value="1"/>
</dbReference>
<evidence type="ECO:0000256" key="2">
    <source>
        <dbReference type="ARBA" id="ARBA00023136"/>
    </source>
</evidence>
<evidence type="ECO:0000259" key="5">
    <source>
        <dbReference type="PROSITE" id="PS50835"/>
    </source>
</evidence>
<keyword evidence="2" id="KW-0472">Membrane</keyword>
<dbReference type="SUPFAM" id="SSF48726">
    <property type="entry name" value="Immunoglobulin"/>
    <property type="match status" value="2"/>
</dbReference>
<gene>
    <name evidence="6" type="primary">LOC103350544</name>
</gene>
<dbReference type="GeneTree" id="ENSGT00940000163036"/>
<comment type="subcellular location">
    <subcellularLocation>
        <location evidence="1">Membrane</location>
    </subcellularLocation>
</comment>
<dbReference type="PANTHER" id="PTHR24100">
    <property type="entry name" value="BUTYROPHILIN"/>
    <property type="match status" value="1"/>
</dbReference>
<proteinExistence type="predicted"/>
<dbReference type="InterPro" id="IPR003599">
    <property type="entry name" value="Ig_sub"/>
</dbReference>
<dbReference type="InterPro" id="IPR007110">
    <property type="entry name" value="Ig-like_dom"/>
</dbReference>
<evidence type="ECO:0000256" key="4">
    <source>
        <dbReference type="SAM" id="SignalP"/>
    </source>
</evidence>
<dbReference type="EMBL" id="AAGW02015517">
    <property type="status" value="NOT_ANNOTATED_CDS"/>
    <property type="molecule type" value="Genomic_DNA"/>
</dbReference>
<protein>
    <recommendedName>
        <fullName evidence="5">Ig-like domain-containing protein</fullName>
    </recommendedName>
</protein>
<dbReference type="AlphaFoldDB" id="A0A5F9DSY6"/>
<dbReference type="GO" id="GO:0001817">
    <property type="term" value="P:regulation of cytokine production"/>
    <property type="evidence" value="ECO:0007669"/>
    <property type="project" value="TreeGrafter"/>
</dbReference>
<reference evidence="6" key="2">
    <citation type="submission" date="2025-08" db="UniProtKB">
        <authorList>
            <consortium name="Ensembl"/>
        </authorList>
    </citation>
    <scope>IDENTIFICATION</scope>
    <source>
        <strain evidence="6">Thorbecke</strain>
    </source>
</reference>
<reference evidence="6 7" key="1">
    <citation type="journal article" date="2011" name="Nature">
        <title>A high-resolution map of human evolutionary constraint using 29 mammals.</title>
        <authorList>
            <person name="Lindblad-Toh K."/>
            <person name="Garber M."/>
            <person name="Zuk O."/>
            <person name="Lin M.F."/>
            <person name="Parker B.J."/>
            <person name="Washietl S."/>
            <person name="Kheradpour P."/>
            <person name="Ernst J."/>
            <person name="Jordan G."/>
            <person name="Mauceli E."/>
            <person name="Ward L.D."/>
            <person name="Lowe C.B."/>
            <person name="Holloway A.K."/>
            <person name="Clamp M."/>
            <person name="Gnerre S."/>
            <person name="Alfoldi J."/>
            <person name="Beal K."/>
            <person name="Chang J."/>
            <person name="Clawson H."/>
            <person name="Cuff J."/>
            <person name="Di Palma F."/>
            <person name="Fitzgerald S."/>
            <person name="Flicek P."/>
            <person name="Guttman M."/>
            <person name="Hubisz M.J."/>
            <person name="Jaffe D.B."/>
            <person name="Jungreis I."/>
            <person name="Kent W.J."/>
            <person name="Kostka D."/>
            <person name="Lara M."/>
            <person name="Martins A.L."/>
            <person name="Massingham T."/>
            <person name="Moltke I."/>
            <person name="Raney B.J."/>
            <person name="Rasmussen M.D."/>
            <person name="Robinson J."/>
            <person name="Stark A."/>
            <person name="Vilella A.J."/>
            <person name="Wen J."/>
            <person name="Xie X."/>
            <person name="Zody M.C."/>
            <person name="Baldwin J."/>
            <person name="Bloom T."/>
            <person name="Chin C.W."/>
            <person name="Heiman D."/>
            <person name="Nicol R."/>
            <person name="Nusbaum C."/>
            <person name="Young S."/>
            <person name="Wilkinson J."/>
            <person name="Worley K.C."/>
            <person name="Kovar C.L."/>
            <person name="Muzny D.M."/>
            <person name="Gibbs R.A."/>
            <person name="Cree A."/>
            <person name="Dihn H.H."/>
            <person name="Fowler G."/>
            <person name="Jhangiani S."/>
            <person name="Joshi V."/>
            <person name="Lee S."/>
            <person name="Lewis L.R."/>
            <person name="Nazareth L.V."/>
            <person name="Okwuonu G."/>
            <person name="Santibanez J."/>
            <person name="Warren W.C."/>
            <person name="Mardis E.R."/>
            <person name="Weinstock G.M."/>
            <person name="Wilson R.K."/>
            <person name="Delehaunty K."/>
            <person name="Dooling D."/>
            <person name="Fronik C."/>
            <person name="Fulton L."/>
            <person name="Fulton B."/>
            <person name="Graves T."/>
            <person name="Minx P."/>
            <person name="Sodergren E."/>
            <person name="Birney E."/>
            <person name="Margulies E.H."/>
            <person name="Herrero J."/>
            <person name="Green E.D."/>
            <person name="Haussler D."/>
            <person name="Siepel A."/>
            <person name="Goldman N."/>
            <person name="Pollard K.S."/>
            <person name="Pedersen J.S."/>
            <person name="Lander E.S."/>
            <person name="Kellis M."/>
        </authorList>
    </citation>
    <scope>NUCLEOTIDE SEQUENCE [LARGE SCALE GENOMIC DNA]</scope>
    <source>
        <strain evidence="6 7">Thorbecke inbred</strain>
    </source>
</reference>
<dbReference type="Proteomes" id="UP000001811">
    <property type="component" value="Chromosome 14"/>
</dbReference>
<dbReference type="Pfam" id="PF07686">
    <property type="entry name" value="V-set"/>
    <property type="match status" value="1"/>
</dbReference>
<feature type="domain" description="Ig-like" evidence="5">
    <location>
        <begin position="12"/>
        <end position="151"/>
    </location>
</feature>
<name>A0A5F9DSY6_RABIT</name>
<feature type="signal peptide" evidence="4">
    <location>
        <begin position="1"/>
        <end position="16"/>
    </location>
</feature>
<keyword evidence="7" id="KW-1185">Reference proteome</keyword>
<evidence type="ECO:0000256" key="3">
    <source>
        <dbReference type="ARBA" id="ARBA00023319"/>
    </source>
</evidence>